<proteinExistence type="predicted"/>
<reference evidence="1 2" key="1">
    <citation type="submission" date="2024-01" db="EMBL/GenBank/DDBJ databases">
        <title>Comparative genomics of Cryptococcus and Kwoniella reveals pathogenesis evolution and contrasting modes of karyotype evolution via chromosome fusion or intercentromeric recombination.</title>
        <authorList>
            <person name="Coelho M.A."/>
            <person name="David-Palma M."/>
            <person name="Shea T."/>
            <person name="Bowers K."/>
            <person name="McGinley-Smith S."/>
            <person name="Mohammad A.W."/>
            <person name="Gnirke A."/>
            <person name="Yurkov A.M."/>
            <person name="Nowrousian M."/>
            <person name="Sun S."/>
            <person name="Cuomo C.A."/>
            <person name="Heitman J."/>
        </authorList>
    </citation>
    <scope>NUCLEOTIDE SEQUENCE [LARGE SCALE GENOMIC DNA]</scope>
    <source>
        <strain evidence="1 2">PYCC6329</strain>
    </source>
</reference>
<dbReference type="Proteomes" id="UP001358614">
    <property type="component" value="Chromosome 1"/>
</dbReference>
<accession>A0AAX4KMT8</accession>
<protein>
    <recommendedName>
        <fullName evidence="3">Protein kinase domain-containing protein</fullName>
    </recommendedName>
</protein>
<evidence type="ECO:0000313" key="2">
    <source>
        <dbReference type="Proteomes" id="UP001358614"/>
    </source>
</evidence>
<dbReference type="RefSeq" id="XP_066085778.1">
    <property type="nucleotide sequence ID" value="XM_066229681.1"/>
</dbReference>
<organism evidence="1 2">
    <name type="scientific">Kwoniella europaea PYCC6329</name>
    <dbReference type="NCBI Taxonomy" id="1423913"/>
    <lineage>
        <taxon>Eukaryota</taxon>
        <taxon>Fungi</taxon>
        <taxon>Dikarya</taxon>
        <taxon>Basidiomycota</taxon>
        <taxon>Agaricomycotina</taxon>
        <taxon>Tremellomycetes</taxon>
        <taxon>Tremellales</taxon>
        <taxon>Cryptococcaceae</taxon>
        <taxon>Kwoniella</taxon>
    </lineage>
</organism>
<evidence type="ECO:0008006" key="3">
    <source>
        <dbReference type="Google" id="ProtNLM"/>
    </source>
</evidence>
<dbReference type="GeneID" id="91104716"/>
<keyword evidence="2" id="KW-1185">Reference proteome</keyword>
<dbReference type="InterPro" id="IPR011009">
    <property type="entry name" value="Kinase-like_dom_sf"/>
</dbReference>
<sequence length="286" mass="33323">MSFTIDFAEGIKPSVRSDLSNGLHFSLHDKSKYILPKEASEGENKRSIQNRPVETPILTINQYLYGGHLWDFWLAHHPHYGKVVLKVINTFNHPCWDPNLDDYVPYKDIIKEATREESFYLGPLKELQETVVPKYFGLYSSGKTDRYLAILLEYGGQSIGAGYVELHKDWKKKIYEAYKQIHLKGVCHFDLGGQHILVNDHQEIRLVSFRRSNKLDVKKRQDVLRILEEVYALRLRYGGKSEKKLKYNTLSPDYWSQLPDPQAFKEHLDECANRVVRLPPEVVAYN</sequence>
<dbReference type="SUPFAM" id="SSF56112">
    <property type="entry name" value="Protein kinase-like (PK-like)"/>
    <property type="match status" value="1"/>
</dbReference>
<gene>
    <name evidence="1" type="ORF">V865_005915</name>
</gene>
<evidence type="ECO:0000313" key="1">
    <source>
        <dbReference type="EMBL" id="WWD07811.1"/>
    </source>
</evidence>
<name>A0AAX4KMT8_9TREE</name>
<dbReference type="EMBL" id="CP144089">
    <property type="protein sequence ID" value="WWD07811.1"/>
    <property type="molecule type" value="Genomic_DNA"/>
</dbReference>
<dbReference type="AlphaFoldDB" id="A0AAX4KMT8"/>
<dbReference type="KEGG" id="ker:91104716"/>